<dbReference type="InterPro" id="IPR024747">
    <property type="entry name" value="Pyridox_Oxase-rel"/>
</dbReference>
<accession>A0ABT7UJI7</accession>
<gene>
    <name evidence="1" type="ORF">QUV98_08265</name>
</gene>
<dbReference type="InterPro" id="IPR012349">
    <property type="entry name" value="Split_barrel_FMN-bd"/>
</dbReference>
<evidence type="ECO:0000313" key="2">
    <source>
        <dbReference type="Proteomes" id="UP001529275"/>
    </source>
</evidence>
<comment type="caution">
    <text evidence="1">The sequence shown here is derived from an EMBL/GenBank/DDBJ whole genome shotgun (WGS) entry which is preliminary data.</text>
</comment>
<keyword evidence="2" id="KW-1185">Reference proteome</keyword>
<reference evidence="1 2" key="2">
    <citation type="submission" date="2023-06" db="EMBL/GenBank/DDBJ databases">
        <authorList>
            <person name="Zeman M."/>
            <person name="Kubasova T."/>
            <person name="Jahodarova E."/>
            <person name="Nykrynova M."/>
            <person name="Rychlik I."/>
        </authorList>
    </citation>
    <scope>NUCLEOTIDE SEQUENCE [LARGE SCALE GENOMIC DNA]</scope>
    <source>
        <strain evidence="1 2">ET341</strain>
    </source>
</reference>
<dbReference type="PANTHER" id="PTHR34071">
    <property type="entry name" value="5-NITROIMIDAZOLE ANTIBIOTICS RESISTANCE PROTEIN, NIMA-FAMILY-RELATED PROTEIN-RELATED"/>
    <property type="match status" value="1"/>
</dbReference>
<dbReference type="Pfam" id="PF12900">
    <property type="entry name" value="Pyridox_ox_2"/>
    <property type="match status" value="1"/>
</dbReference>
<dbReference type="RefSeq" id="WP_087297989.1">
    <property type="nucleotide sequence ID" value="NZ_JAUDCK010000030.1"/>
</dbReference>
<evidence type="ECO:0000313" key="1">
    <source>
        <dbReference type="EMBL" id="MDM8196306.1"/>
    </source>
</evidence>
<reference evidence="2" key="1">
    <citation type="submission" date="2023-06" db="EMBL/GenBank/DDBJ databases">
        <title>Identification and characterization of horizontal gene transfer across gut microbiota members of farm animals based on homology search.</title>
        <authorList>
            <person name="Zeman M."/>
            <person name="Kubasova T."/>
            <person name="Jahodarova E."/>
            <person name="Nykrynova M."/>
            <person name="Rychlik I."/>
        </authorList>
    </citation>
    <scope>NUCLEOTIDE SEQUENCE [LARGE SCALE GENOMIC DNA]</scope>
    <source>
        <strain evidence="2">ET341</strain>
    </source>
</reference>
<proteinExistence type="predicted"/>
<name>A0ABT7UJI7_9FIRM</name>
<dbReference type="Gene3D" id="2.30.110.10">
    <property type="entry name" value="Electron Transport, Fmn-binding Protein, Chain A"/>
    <property type="match status" value="1"/>
</dbReference>
<dbReference type="EMBL" id="JAUDCK010000030">
    <property type="protein sequence ID" value="MDM8196306.1"/>
    <property type="molecule type" value="Genomic_DNA"/>
</dbReference>
<dbReference type="SUPFAM" id="SSF50475">
    <property type="entry name" value="FMN-binding split barrel"/>
    <property type="match status" value="1"/>
</dbReference>
<dbReference type="PANTHER" id="PTHR34071:SF2">
    <property type="entry name" value="FLAVIN-NUCLEOTIDE-BINDING PROTEIN"/>
    <property type="match status" value="1"/>
</dbReference>
<protein>
    <submittedName>
        <fullName evidence="1">Pyridoxamine 5'-phosphate oxidase family protein</fullName>
    </submittedName>
</protein>
<sequence length="158" mass="18446">MFRNMRRVKNEISVEEAKELLKKNRRAALSVHGDDGYPYTIPINFYYDEDENKIYFHSAKAGHKIDAIKNNDKICLTTWDDGYLVEGDWAFYVSSCVVFGRAKLIEDRQVTEDKARILALKYFPTVEEVEYVIKKSIDRVQLVAIEIEHISGKKIHEK</sequence>
<dbReference type="Proteomes" id="UP001529275">
    <property type="component" value="Unassembled WGS sequence"/>
</dbReference>
<organism evidence="1 2">
    <name type="scientific">Massilimicrobiota timonensis</name>
    <dbReference type="NCBI Taxonomy" id="1776392"/>
    <lineage>
        <taxon>Bacteria</taxon>
        <taxon>Bacillati</taxon>
        <taxon>Bacillota</taxon>
        <taxon>Erysipelotrichia</taxon>
        <taxon>Erysipelotrichales</taxon>
        <taxon>Erysipelotrichaceae</taxon>
        <taxon>Massilimicrobiota</taxon>
    </lineage>
</organism>